<dbReference type="InterPro" id="IPR038340">
    <property type="entry name" value="MRP-L47_sf"/>
</dbReference>
<dbReference type="InterPro" id="IPR036049">
    <property type="entry name" value="Ribosomal_uL29_sf"/>
</dbReference>
<proteinExistence type="inferred from homology"/>
<feature type="compositionally biased region" description="Low complexity" evidence="8">
    <location>
        <begin position="199"/>
        <end position="208"/>
    </location>
</feature>
<dbReference type="GO" id="GO:0005762">
    <property type="term" value="C:mitochondrial large ribosomal subunit"/>
    <property type="evidence" value="ECO:0007669"/>
    <property type="project" value="TreeGrafter"/>
</dbReference>
<dbReference type="Pfam" id="PF06984">
    <property type="entry name" value="MRP-L47"/>
    <property type="match status" value="1"/>
</dbReference>
<evidence type="ECO:0000256" key="4">
    <source>
        <dbReference type="ARBA" id="ARBA00023128"/>
    </source>
</evidence>
<keyword evidence="5" id="KW-0687">Ribonucleoprotein</keyword>
<dbReference type="STRING" id="670580.A0A1X6MUE1"/>
<dbReference type="GO" id="GO:0003735">
    <property type="term" value="F:structural constituent of ribosome"/>
    <property type="evidence" value="ECO:0007669"/>
    <property type="project" value="InterPro"/>
</dbReference>
<dbReference type="GeneID" id="36324439"/>
<evidence type="ECO:0000256" key="8">
    <source>
        <dbReference type="SAM" id="MobiDB-lite"/>
    </source>
</evidence>
<comment type="similarity">
    <text evidence="2">Belongs to the universal ribosomal protein uL29 family.</text>
</comment>
<sequence length="247" mass="27608">MLASLKPLALRAARSVPVQIRALATHATPLPSVPASSQLGQVSALLAEKNENGPLRQHLNIQINPNHGLYGFFRRKEDKGAVSYETLETADVTKDQSGRSWNAAELRRKSFKDLHTLWYVLLRERNLLATQIEEARRLGVHPNFLSVHGRMLKCRKSMARIKYVINERRLAYERAMKAYEEQRDADMAEEQAQIEAGKQELAAQQQAEAKAREAQLRKDAGEAQTAARLAGAGLFETVQQGEGQAKS</sequence>
<evidence type="ECO:0000313" key="9">
    <source>
        <dbReference type="EMBL" id="OSX59846.1"/>
    </source>
</evidence>
<feature type="region of interest" description="Disordered" evidence="8">
    <location>
        <begin position="198"/>
        <end position="222"/>
    </location>
</feature>
<dbReference type="Gene3D" id="6.10.330.20">
    <property type="match status" value="1"/>
</dbReference>
<evidence type="ECO:0000256" key="3">
    <source>
        <dbReference type="ARBA" id="ARBA00022980"/>
    </source>
</evidence>
<dbReference type="PANTHER" id="PTHR21183">
    <property type="entry name" value="RIBOSOMAL PROTEIN L47, MITOCHONDRIAL-RELATED"/>
    <property type="match status" value="1"/>
</dbReference>
<evidence type="ECO:0000256" key="5">
    <source>
        <dbReference type="ARBA" id="ARBA00023274"/>
    </source>
</evidence>
<accession>A0A1X6MUE1</accession>
<dbReference type="SUPFAM" id="SSF46561">
    <property type="entry name" value="Ribosomal protein L29 (L29p)"/>
    <property type="match status" value="1"/>
</dbReference>
<evidence type="ECO:0000256" key="1">
    <source>
        <dbReference type="ARBA" id="ARBA00004173"/>
    </source>
</evidence>
<comment type="subcellular location">
    <subcellularLocation>
        <location evidence="1">Mitochondrion</location>
    </subcellularLocation>
</comment>
<dbReference type="PANTHER" id="PTHR21183:SF18">
    <property type="entry name" value="LARGE RIBOSOMAL SUBUNIT PROTEIN UL29M"/>
    <property type="match status" value="1"/>
</dbReference>
<evidence type="ECO:0000256" key="2">
    <source>
        <dbReference type="ARBA" id="ARBA00009254"/>
    </source>
</evidence>
<keyword evidence="3" id="KW-0689">Ribosomal protein</keyword>
<organism evidence="9 10">
    <name type="scientific">Postia placenta MAD-698-R-SB12</name>
    <dbReference type="NCBI Taxonomy" id="670580"/>
    <lineage>
        <taxon>Eukaryota</taxon>
        <taxon>Fungi</taxon>
        <taxon>Dikarya</taxon>
        <taxon>Basidiomycota</taxon>
        <taxon>Agaricomycotina</taxon>
        <taxon>Agaricomycetes</taxon>
        <taxon>Polyporales</taxon>
        <taxon>Adustoporiaceae</taxon>
        <taxon>Rhodonia</taxon>
    </lineage>
</organism>
<protein>
    <recommendedName>
        <fullName evidence="6">Large ribosomal subunit protein uL29m</fullName>
    </recommendedName>
    <alternativeName>
        <fullName evidence="7">54S ribosomal protein L4, mitochondrial</fullName>
    </alternativeName>
</protein>
<dbReference type="EMBL" id="KZ110601">
    <property type="protein sequence ID" value="OSX59846.1"/>
    <property type="molecule type" value="Genomic_DNA"/>
</dbReference>
<dbReference type="InterPro" id="IPR010729">
    <property type="entry name" value="Ribosomal_uL29_mit"/>
</dbReference>
<dbReference type="AlphaFoldDB" id="A0A1X6MUE1"/>
<reference evidence="9 10" key="1">
    <citation type="submission" date="2017-04" db="EMBL/GenBank/DDBJ databases">
        <title>Genome Sequence of the Model Brown-Rot Fungus Postia placenta SB12.</title>
        <authorList>
            <consortium name="DOE Joint Genome Institute"/>
            <person name="Gaskell J."/>
            <person name="Kersten P."/>
            <person name="Larrondo L.F."/>
            <person name="Canessa P."/>
            <person name="Martinez D."/>
            <person name="Hibbett D."/>
            <person name="Schmoll M."/>
            <person name="Kubicek C.P."/>
            <person name="Martinez A.T."/>
            <person name="Yadav J."/>
            <person name="Master E."/>
            <person name="Magnuson J.K."/>
            <person name="James T."/>
            <person name="Yaver D."/>
            <person name="Berka R."/>
            <person name="Labutti K."/>
            <person name="Lipzen A."/>
            <person name="Aerts A."/>
            <person name="Barry K."/>
            <person name="Henrissat B."/>
            <person name="Blanchette R."/>
            <person name="Grigoriev I."/>
            <person name="Cullen D."/>
        </authorList>
    </citation>
    <scope>NUCLEOTIDE SEQUENCE [LARGE SCALE GENOMIC DNA]</scope>
    <source>
        <strain evidence="9 10">MAD-698-R-SB12</strain>
    </source>
</reference>
<dbReference type="Proteomes" id="UP000194127">
    <property type="component" value="Unassembled WGS sequence"/>
</dbReference>
<evidence type="ECO:0000313" key="10">
    <source>
        <dbReference type="Proteomes" id="UP000194127"/>
    </source>
</evidence>
<evidence type="ECO:0000256" key="7">
    <source>
        <dbReference type="ARBA" id="ARBA00035399"/>
    </source>
</evidence>
<keyword evidence="4" id="KW-0496">Mitochondrion</keyword>
<feature type="compositionally biased region" description="Basic and acidic residues" evidence="8">
    <location>
        <begin position="209"/>
        <end position="221"/>
    </location>
</feature>
<keyword evidence="10" id="KW-1185">Reference proteome</keyword>
<gene>
    <name evidence="9" type="ORF">POSPLADRAFT_1048315</name>
</gene>
<name>A0A1X6MUE1_9APHY</name>
<evidence type="ECO:0000256" key="6">
    <source>
        <dbReference type="ARBA" id="ARBA00035289"/>
    </source>
</evidence>
<dbReference type="OrthoDB" id="270763at2759"/>
<dbReference type="RefSeq" id="XP_024336640.1">
    <property type="nucleotide sequence ID" value="XM_024479489.1"/>
</dbReference>
<dbReference type="GO" id="GO:0032543">
    <property type="term" value="P:mitochondrial translation"/>
    <property type="evidence" value="ECO:0007669"/>
    <property type="project" value="TreeGrafter"/>
</dbReference>